<comment type="caution">
    <text evidence="1">The sequence shown here is derived from an EMBL/GenBank/DDBJ whole genome shotgun (WGS) entry which is preliminary data.</text>
</comment>
<dbReference type="EMBL" id="BAAAHQ010000025">
    <property type="protein sequence ID" value="GAA0939389.1"/>
    <property type="molecule type" value="Genomic_DNA"/>
</dbReference>
<dbReference type="Proteomes" id="UP001501578">
    <property type="component" value="Unassembled WGS sequence"/>
</dbReference>
<protein>
    <submittedName>
        <fullName evidence="1">Uncharacterized protein</fullName>
    </submittedName>
</protein>
<evidence type="ECO:0000313" key="1">
    <source>
        <dbReference type="EMBL" id="GAA0939389.1"/>
    </source>
</evidence>
<evidence type="ECO:0000313" key="2">
    <source>
        <dbReference type="Proteomes" id="UP001501578"/>
    </source>
</evidence>
<dbReference type="RefSeq" id="WP_343952448.1">
    <property type="nucleotide sequence ID" value="NZ_BAAAHQ010000025.1"/>
</dbReference>
<keyword evidence="2" id="KW-1185">Reference proteome</keyword>
<organism evidence="1 2">
    <name type="scientific">Nonomuraea longicatena</name>
    <dbReference type="NCBI Taxonomy" id="83682"/>
    <lineage>
        <taxon>Bacteria</taxon>
        <taxon>Bacillati</taxon>
        <taxon>Actinomycetota</taxon>
        <taxon>Actinomycetes</taxon>
        <taxon>Streptosporangiales</taxon>
        <taxon>Streptosporangiaceae</taxon>
        <taxon>Nonomuraea</taxon>
    </lineage>
</organism>
<gene>
    <name evidence="1" type="ORF">GCM10009560_50080</name>
</gene>
<reference evidence="1 2" key="1">
    <citation type="journal article" date="2019" name="Int. J. Syst. Evol. Microbiol.">
        <title>The Global Catalogue of Microorganisms (GCM) 10K type strain sequencing project: providing services to taxonomists for standard genome sequencing and annotation.</title>
        <authorList>
            <consortium name="The Broad Institute Genomics Platform"/>
            <consortium name="The Broad Institute Genome Sequencing Center for Infectious Disease"/>
            <person name="Wu L."/>
            <person name="Ma J."/>
        </authorList>
    </citation>
    <scope>NUCLEOTIDE SEQUENCE [LARGE SCALE GENOMIC DNA]</scope>
    <source>
        <strain evidence="1 2">JCM 11136</strain>
    </source>
</reference>
<sequence>MDMAALASQLMPYLSAAIGAYGAALAAKTQDVIADETVILGQRLLQRVLKREQSRAQIESAVNDLEQAQSDPEAGDVDDASAALRLQLKKALTADPEMAAEMARMLSDTTLSSGVTAVGERVAVIGVNVGVVQQGDDSTASR</sequence>
<name>A0ABN1Q9S9_9ACTN</name>
<proteinExistence type="predicted"/>
<accession>A0ABN1Q9S9</accession>